<dbReference type="InterPro" id="IPR015433">
    <property type="entry name" value="PI3/4_kinase"/>
</dbReference>
<dbReference type="InterPro" id="IPR000403">
    <property type="entry name" value="PI3/4_kinase_cat_dom"/>
</dbReference>
<feature type="compositionally biased region" description="Pro residues" evidence="18">
    <location>
        <begin position="449"/>
        <end position="459"/>
    </location>
</feature>
<dbReference type="SMART" id="SM00146">
    <property type="entry name" value="PI3Kc"/>
    <property type="match status" value="1"/>
</dbReference>
<dbReference type="CDD" id="cd00870">
    <property type="entry name" value="PI3Ka_III"/>
    <property type="match status" value="1"/>
</dbReference>
<feature type="region of interest" description="Disordered" evidence="18">
    <location>
        <begin position="416"/>
        <end position="435"/>
    </location>
</feature>
<dbReference type="Gene3D" id="1.10.1070.11">
    <property type="entry name" value="Phosphatidylinositol 3-/4-kinase, catalytic domain"/>
    <property type="match status" value="1"/>
</dbReference>
<dbReference type="EC" id="2.7.1.137" evidence="4 17"/>
<dbReference type="PIRSF" id="PIRSF000587">
    <property type="entry name" value="PI3K_Vps34"/>
    <property type="match status" value="1"/>
</dbReference>
<dbReference type="SMART" id="SM00145">
    <property type="entry name" value="PI3Ka"/>
    <property type="match status" value="1"/>
</dbReference>
<dbReference type="PROSITE" id="PS51545">
    <property type="entry name" value="PIK_HELICAL"/>
    <property type="match status" value="1"/>
</dbReference>
<dbReference type="PROSITE" id="PS51547">
    <property type="entry name" value="C2_PI3K"/>
    <property type="match status" value="1"/>
</dbReference>
<evidence type="ECO:0000256" key="3">
    <source>
        <dbReference type="ARBA" id="ARBA00006209"/>
    </source>
</evidence>
<evidence type="ECO:0000256" key="16">
    <source>
        <dbReference type="ARBA" id="ARBA00059794"/>
    </source>
</evidence>
<dbReference type="CDD" id="cd08397">
    <property type="entry name" value="C2_PI3K_class_III"/>
    <property type="match status" value="1"/>
</dbReference>
<dbReference type="InterPro" id="IPR016024">
    <property type="entry name" value="ARM-type_fold"/>
</dbReference>
<dbReference type="InterPro" id="IPR008290">
    <property type="entry name" value="PI3K_Vps34"/>
</dbReference>
<feature type="domain" description="C2 PI3K-type" evidence="21">
    <location>
        <begin position="35"/>
        <end position="184"/>
    </location>
</feature>
<feature type="compositionally biased region" description="Polar residues" evidence="18">
    <location>
        <begin position="156"/>
        <end position="170"/>
    </location>
</feature>
<comment type="subcellular location">
    <subcellularLocation>
        <location evidence="2">Midbody</location>
    </subcellularLocation>
</comment>
<evidence type="ECO:0000259" key="21">
    <source>
        <dbReference type="PROSITE" id="PS51547"/>
    </source>
</evidence>
<evidence type="ECO:0000313" key="22">
    <source>
        <dbReference type="Ensembl" id="ENSSSCP00035018184.1"/>
    </source>
</evidence>
<evidence type="ECO:0000259" key="19">
    <source>
        <dbReference type="PROSITE" id="PS50290"/>
    </source>
</evidence>
<dbReference type="InterPro" id="IPR057756">
    <property type="entry name" value="PI3-kinase_type3/VPS34_cat"/>
</dbReference>
<dbReference type="Gene3D" id="3.30.1010.10">
    <property type="entry name" value="Phosphatidylinositol 3-kinase Catalytic Subunit, Chain A, domain 4"/>
    <property type="match status" value="1"/>
</dbReference>
<dbReference type="AlphaFoldDB" id="A0A8D0ZHA2"/>
<dbReference type="InterPro" id="IPR035892">
    <property type="entry name" value="C2_domain_sf"/>
</dbReference>
<dbReference type="Gene3D" id="1.25.40.70">
    <property type="entry name" value="Phosphatidylinositol 3-kinase, accessory domain (PIK)"/>
    <property type="match status" value="1"/>
</dbReference>
<dbReference type="PANTHER" id="PTHR10048">
    <property type="entry name" value="PHOSPHATIDYLINOSITOL KINASE"/>
    <property type="match status" value="1"/>
</dbReference>
<proteinExistence type="inferred from homology"/>
<dbReference type="GO" id="GO:0030496">
    <property type="term" value="C:midbody"/>
    <property type="evidence" value="ECO:0007669"/>
    <property type="project" value="UniProtKB-SubCell"/>
</dbReference>
<dbReference type="GO" id="GO:0000045">
    <property type="term" value="P:autophagosome assembly"/>
    <property type="evidence" value="ECO:0007669"/>
    <property type="project" value="UniProtKB-ARBA"/>
</dbReference>
<sequence>MGEAEKFHYIYSCDLDINVQLKIGSLEGKREQKSYKAVLEDPMLKFSGLYQETCSDLYVTCQVFAEGKPLALPVRTSYKAFSTRWNWNEWLKLPVKYPDLPRNAQVALTIWDVYGPGKAVPVGGTTVSLFGKYGMFRQGMHDLKVWPNVEADGSEPTKTPGRTSSTLSEDQMSRLAKLTKAHRQGHMVKVDWLDRLTFREIEMINESEKRSSNFMYLMVEFRCVKCDDKEYGIVYYEKDGDESSPILTSFEIVKVPDPQMSMENLVESKHHKLARSLRSGPSDHDLKPNAATRDQLNIIVSYPPTKQLTYEEQDLVWKFRYYLTNQEKALTKFLKCVNWDLPQEAKQALELLGKWKPMDVEDSLELLSSHYTNPTVRRYAVARLRQADDEDLLMYLLQLVQALKYENFDDIKNGLEPTKKESQGSVSESVSNSGIGSAEIDSSQIITSPLPPVSSPPPASKTKESSDGESLEQDLCTFLISRACKNSTLANYLYWYYVIVECEDQDTQQRDPKTHEMYLNVMRRFSQALLKGDKSVRVMRSLLAAQQTFVDRLVHLMKAVQRESGNRKKKNERLQALLGDNEKMNLSDVELIPLPLEPQVKIRGIIPETATLFKSALMPAQLFFKTEDGGKYPVIFKHGDDLRQDQLILQIISLMDKLLRKENLDLKLTPYKVLATSTKHGFMQFIQSVPVAEVLDTEGSIQNIMRKECPSNSNTNTISSESENSYQTVNAAGYCVITYILGVGDRHLDNLLLTKTGKLFHIDFGYILGRDPKPLPPPMKLNKEMVEGMGGTQSEQYQEFRKQCYTAFLHLRRYSNLILNLFSLMVDANIPDIALEPDKTVKKVQDKFRLDLSDEEAVHYMQSLIDESVHALFAAVVEQIHKFAQYWRK</sequence>
<comment type="function">
    <text evidence="16">Catalytic subunit of the PI3K complex that mediates formation of phosphatidylinositol 3-phosphate; different complex forms are believed to play a role in multiple membrane trafficking pathways: PI3KC3-C1 is involved in initiation of autophagosomes and PI3KC3-C2 in maturation of autophagosomes and endocytosis. As part of PI3KC3-C1, promotes endoplasmic reticulum membrane curvature formation prior to vesicle budding. Involved in regulation of degradative endocytic trafficking and required for the abscission step in cytokinesis, probably in the context of PI3KC3-C2. Involved in the transport of lysosomal enzyme precursors to lysosomes. Required for transport from early to late endosomes.</text>
</comment>
<evidence type="ECO:0000313" key="23">
    <source>
        <dbReference type="Proteomes" id="UP000694720"/>
    </source>
</evidence>
<keyword evidence="13" id="KW-0464">Manganese</keyword>
<dbReference type="PROSITE" id="PS00915">
    <property type="entry name" value="PI3_4_KINASE_1"/>
    <property type="match status" value="1"/>
</dbReference>
<evidence type="ECO:0000256" key="13">
    <source>
        <dbReference type="ARBA" id="ARBA00023211"/>
    </source>
</evidence>
<dbReference type="SUPFAM" id="SSF48371">
    <property type="entry name" value="ARM repeat"/>
    <property type="match status" value="1"/>
</dbReference>
<feature type="domain" description="PI3K/PI4K catalytic" evidence="19">
    <location>
        <begin position="606"/>
        <end position="873"/>
    </location>
</feature>
<evidence type="ECO:0000256" key="14">
    <source>
        <dbReference type="ARBA" id="ARBA00023306"/>
    </source>
</evidence>
<dbReference type="Proteomes" id="UP000694720">
    <property type="component" value="Unplaced"/>
</dbReference>
<evidence type="ECO:0000256" key="7">
    <source>
        <dbReference type="ARBA" id="ARBA00022679"/>
    </source>
</evidence>
<evidence type="ECO:0000256" key="5">
    <source>
        <dbReference type="ARBA" id="ARBA00019787"/>
    </source>
</evidence>
<protein>
    <recommendedName>
        <fullName evidence="5 17">Phosphatidylinositol 3-kinase catalytic subunit type 3</fullName>
        <ecNumber evidence="4 17">2.7.1.137</ecNumber>
    </recommendedName>
</protein>
<evidence type="ECO:0000256" key="4">
    <source>
        <dbReference type="ARBA" id="ARBA00012073"/>
    </source>
</evidence>
<evidence type="ECO:0000259" key="20">
    <source>
        <dbReference type="PROSITE" id="PS51545"/>
    </source>
</evidence>
<dbReference type="GO" id="GO:0005524">
    <property type="term" value="F:ATP binding"/>
    <property type="evidence" value="ECO:0007669"/>
    <property type="project" value="UniProtKB-UniRule"/>
</dbReference>
<reference evidence="22" key="1">
    <citation type="submission" date="2025-08" db="UniProtKB">
        <authorList>
            <consortium name="Ensembl"/>
        </authorList>
    </citation>
    <scope>IDENTIFICATION</scope>
</reference>
<comment type="catalytic activity">
    <reaction evidence="15">
        <text>a 1,2-diacyl-sn-glycero-3-phospho-(1D-myo-inositol) + ATP = a 1,2-diacyl-sn-glycero-3-phospho-(1D-myo-inositol-3-phosphate) + ADP + H(+)</text>
        <dbReference type="Rhea" id="RHEA:12709"/>
        <dbReference type="ChEBI" id="CHEBI:15378"/>
        <dbReference type="ChEBI" id="CHEBI:30616"/>
        <dbReference type="ChEBI" id="CHEBI:57880"/>
        <dbReference type="ChEBI" id="CHEBI:58088"/>
        <dbReference type="ChEBI" id="CHEBI:456216"/>
        <dbReference type="EC" id="2.7.1.137"/>
    </reaction>
    <physiologicalReaction direction="left-to-right" evidence="15">
        <dbReference type="Rhea" id="RHEA:12710"/>
    </physiologicalReaction>
</comment>
<keyword evidence="8 17" id="KW-0547">Nucleotide-binding</keyword>
<keyword evidence="10 17" id="KW-0067">ATP-binding</keyword>
<comment type="cofactor">
    <cofactor evidence="1">
        <name>Mn(2+)</name>
        <dbReference type="ChEBI" id="CHEBI:29035"/>
    </cofactor>
</comment>
<dbReference type="FunFam" id="1.25.40.70:FF:000003">
    <property type="entry name" value="Phosphatidylinositol 3-kinase catalytic subunit type 3"/>
    <property type="match status" value="1"/>
</dbReference>
<dbReference type="InterPro" id="IPR001263">
    <property type="entry name" value="PI3K_accessory_dom"/>
</dbReference>
<organism evidence="22 23">
    <name type="scientific">Sus scrofa</name>
    <name type="common">Pig</name>
    <dbReference type="NCBI Taxonomy" id="9823"/>
    <lineage>
        <taxon>Eukaryota</taxon>
        <taxon>Metazoa</taxon>
        <taxon>Chordata</taxon>
        <taxon>Craniata</taxon>
        <taxon>Vertebrata</taxon>
        <taxon>Euteleostomi</taxon>
        <taxon>Mammalia</taxon>
        <taxon>Eutheria</taxon>
        <taxon>Laurasiatheria</taxon>
        <taxon>Artiodactyla</taxon>
        <taxon>Suina</taxon>
        <taxon>Suidae</taxon>
        <taxon>Sus</taxon>
    </lineage>
</organism>
<dbReference type="InterPro" id="IPR018936">
    <property type="entry name" value="PI3/4_kinase_CS"/>
</dbReference>
<evidence type="ECO:0000256" key="15">
    <source>
        <dbReference type="ARBA" id="ARBA00023985"/>
    </source>
</evidence>
<dbReference type="Ensembl" id="ENSSSCT00035045488.1">
    <property type="protein sequence ID" value="ENSSSCP00035018184.1"/>
    <property type="gene ID" value="ENSSSCG00035034286.1"/>
</dbReference>
<feature type="region of interest" description="Disordered" evidence="18">
    <location>
        <begin position="446"/>
        <end position="468"/>
    </location>
</feature>
<evidence type="ECO:0000256" key="12">
    <source>
        <dbReference type="ARBA" id="ARBA00023098"/>
    </source>
</evidence>
<feature type="region of interest" description="Disordered" evidence="18">
    <location>
        <begin position="149"/>
        <end position="170"/>
    </location>
</feature>
<keyword evidence="9 17" id="KW-0418">Kinase</keyword>
<dbReference type="InterPro" id="IPR002420">
    <property type="entry name" value="PI3K-type_C2_dom"/>
</dbReference>
<dbReference type="CDD" id="cd00896">
    <property type="entry name" value="PI3Kc_III"/>
    <property type="match status" value="1"/>
</dbReference>
<keyword evidence="12" id="KW-0443">Lipid metabolism</keyword>
<feature type="domain" description="PIK helical" evidence="20">
    <location>
        <begin position="283"/>
        <end position="521"/>
    </location>
</feature>
<dbReference type="InterPro" id="IPR042236">
    <property type="entry name" value="PI3K_accessory_sf"/>
</dbReference>
<dbReference type="FunFam" id="2.60.40.150:FF:000043">
    <property type="entry name" value="Phosphatidylinositol 3-kinase catalytic subunit type 3"/>
    <property type="match status" value="1"/>
</dbReference>
<evidence type="ECO:0000256" key="10">
    <source>
        <dbReference type="ARBA" id="ARBA00022840"/>
    </source>
</evidence>
<dbReference type="SUPFAM" id="SSF49562">
    <property type="entry name" value="C2 domain (Calcium/lipid-binding domain, CaLB)"/>
    <property type="match status" value="1"/>
</dbReference>
<dbReference type="FunFam" id="3.30.1010.10:FF:000002">
    <property type="entry name" value="Phosphatidylinositol 3-kinase catalytic subunit type 3"/>
    <property type="match status" value="1"/>
</dbReference>
<evidence type="ECO:0000256" key="1">
    <source>
        <dbReference type="ARBA" id="ARBA00001936"/>
    </source>
</evidence>
<evidence type="ECO:0000256" key="8">
    <source>
        <dbReference type="ARBA" id="ARBA00022741"/>
    </source>
</evidence>
<dbReference type="FunFam" id="1.10.1070.11:FF:000002">
    <property type="entry name" value="Phosphatidylinositol 3-kinase catalytic subunit type 3"/>
    <property type="match status" value="1"/>
</dbReference>
<dbReference type="InterPro" id="IPR011009">
    <property type="entry name" value="Kinase-like_dom_sf"/>
</dbReference>
<dbReference type="Pfam" id="PF00792">
    <property type="entry name" value="PI3K_C2"/>
    <property type="match status" value="1"/>
</dbReference>
<keyword evidence="14" id="KW-0131">Cell cycle</keyword>
<feature type="compositionally biased region" description="Low complexity" evidence="18">
    <location>
        <begin position="423"/>
        <end position="435"/>
    </location>
</feature>
<dbReference type="GO" id="GO:0051301">
    <property type="term" value="P:cell division"/>
    <property type="evidence" value="ECO:0007669"/>
    <property type="project" value="UniProtKB-KW"/>
</dbReference>
<dbReference type="GO" id="GO:0016303">
    <property type="term" value="F:1-phosphatidylinositol-3-kinase activity"/>
    <property type="evidence" value="ECO:0007669"/>
    <property type="project" value="UniProtKB-UniRule"/>
</dbReference>
<dbReference type="SUPFAM" id="SSF56112">
    <property type="entry name" value="Protein kinase-like (PK-like)"/>
    <property type="match status" value="1"/>
</dbReference>
<keyword evidence="7 17" id="KW-0808">Transferase</keyword>
<dbReference type="Gene3D" id="2.60.40.150">
    <property type="entry name" value="C2 domain"/>
    <property type="match status" value="1"/>
</dbReference>
<dbReference type="Pfam" id="PF00613">
    <property type="entry name" value="PI3Ka"/>
    <property type="match status" value="1"/>
</dbReference>
<dbReference type="Pfam" id="PF00454">
    <property type="entry name" value="PI3_PI4_kinase"/>
    <property type="match status" value="1"/>
</dbReference>
<evidence type="ECO:0000256" key="17">
    <source>
        <dbReference type="PIRNR" id="PIRNR000587"/>
    </source>
</evidence>
<evidence type="ECO:0000256" key="11">
    <source>
        <dbReference type="ARBA" id="ARBA00023006"/>
    </source>
</evidence>
<comment type="similarity">
    <text evidence="3">Belongs to the PI3/PI4-kinase family. Type III PI4K subfamily.</text>
</comment>
<evidence type="ECO:0000256" key="6">
    <source>
        <dbReference type="ARBA" id="ARBA00022618"/>
    </source>
</evidence>
<name>A0A8D0ZHA2_PIG</name>
<evidence type="ECO:0000256" key="2">
    <source>
        <dbReference type="ARBA" id="ARBA00004214"/>
    </source>
</evidence>
<keyword evidence="11" id="KW-0072">Autophagy</keyword>
<dbReference type="InterPro" id="IPR036940">
    <property type="entry name" value="PI3/4_kinase_cat_sf"/>
</dbReference>
<dbReference type="PROSITE" id="PS50290">
    <property type="entry name" value="PI3_4_KINASE_3"/>
    <property type="match status" value="1"/>
</dbReference>
<evidence type="ECO:0000256" key="9">
    <source>
        <dbReference type="ARBA" id="ARBA00022777"/>
    </source>
</evidence>
<keyword evidence="6" id="KW-0132">Cell division</keyword>
<evidence type="ECO:0000256" key="18">
    <source>
        <dbReference type="SAM" id="MobiDB-lite"/>
    </source>
</evidence>
<accession>A0A8D0ZHA2</accession>
<dbReference type="PANTHER" id="PTHR10048:SF7">
    <property type="entry name" value="PHOSPHATIDYLINOSITOL 3-KINASE CATALYTIC SUBUNIT TYPE 3"/>
    <property type="match status" value="1"/>
</dbReference>
<dbReference type="SMART" id="SM00142">
    <property type="entry name" value="PI3K_C2"/>
    <property type="match status" value="1"/>
</dbReference>